<accession>A0A5M9JDV3</accession>
<dbReference type="AlphaFoldDB" id="A0A5M9JDV3"/>
<comment type="caution">
    <text evidence="1">The sequence shown here is derived from an EMBL/GenBank/DDBJ whole genome shotgun (WGS) entry which is preliminary data.</text>
</comment>
<proteinExistence type="predicted"/>
<name>A0A5M9JDV3_MONFR</name>
<organism evidence="1 2">
    <name type="scientific">Monilinia fructicola</name>
    <name type="common">Brown rot fungus</name>
    <name type="synonym">Ciboria fructicola</name>
    <dbReference type="NCBI Taxonomy" id="38448"/>
    <lineage>
        <taxon>Eukaryota</taxon>
        <taxon>Fungi</taxon>
        <taxon>Dikarya</taxon>
        <taxon>Ascomycota</taxon>
        <taxon>Pezizomycotina</taxon>
        <taxon>Leotiomycetes</taxon>
        <taxon>Helotiales</taxon>
        <taxon>Sclerotiniaceae</taxon>
        <taxon>Monilinia</taxon>
    </lineage>
</organism>
<keyword evidence="2" id="KW-1185">Reference proteome</keyword>
<evidence type="ECO:0000313" key="2">
    <source>
        <dbReference type="Proteomes" id="UP000322873"/>
    </source>
</evidence>
<reference evidence="1 2" key="1">
    <citation type="submission" date="2019-06" db="EMBL/GenBank/DDBJ databases">
        <title>Genome Sequence of the Brown Rot Fungal Pathogen Monilinia fructicola.</title>
        <authorList>
            <person name="De Miccolis Angelini R.M."/>
            <person name="Landi L."/>
            <person name="Abate D."/>
            <person name="Pollastro S."/>
            <person name="Romanazzi G."/>
            <person name="Faretra F."/>
        </authorList>
    </citation>
    <scope>NUCLEOTIDE SEQUENCE [LARGE SCALE GENOMIC DNA]</scope>
    <source>
        <strain evidence="1 2">Mfrc123</strain>
    </source>
</reference>
<evidence type="ECO:0000313" key="1">
    <source>
        <dbReference type="EMBL" id="KAA8566002.1"/>
    </source>
</evidence>
<protein>
    <submittedName>
        <fullName evidence="1">Uncharacterized protein</fullName>
    </submittedName>
</protein>
<dbReference type="Proteomes" id="UP000322873">
    <property type="component" value="Unassembled WGS sequence"/>
</dbReference>
<dbReference type="EMBL" id="VICG01000013">
    <property type="protein sequence ID" value="KAA8566002.1"/>
    <property type="molecule type" value="Genomic_DNA"/>
</dbReference>
<sequence>MWKVNHGWKTSCFPIGTIFGSAHVLNEKHKASPKPELAIEKKNINNLEHGCDASTSTCPLLSVLDSNIEYRTLNIDIEMQYHVRASRDENQDEA</sequence>
<gene>
    <name evidence="1" type="ORF">EYC84_009803</name>
</gene>